<evidence type="ECO:0000256" key="7">
    <source>
        <dbReference type="ARBA" id="ARBA00022918"/>
    </source>
</evidence>
<name>A0A5B6VCE5_9ROSI</name>
<dbReference type="CDD" id="cd09274">
    <property type="entry name" value="RNase_HI_RT_Ty3"/>
    <property type="match status" value="1"/>
</dbReference>
<keyword evidence="6" id="KW-0229">DNA integration</keyword>
<dbReference type="GO" id="GO:0006508">
    <property type="term" value="P:proteolysis"/>
    <property type="evidence" value="ECO:0007669"/>
    <property type="project" value="UniProtKB-KW"/>
</dbReference>
<keyword evidence="9" id="KW-0238">DNA-binding</keyword>
<evidence type="ECO:0000259" key="12">
    <source>
        <dbReference type="Pfam" id="PF00078"/>
    </source>
</evidence>
<dbReference type="PANTHER" id="PTHR37984:SF5">
    <property type="entry name" value="PROTEIN NYNRIN-LIKE"/>
    <property type="match status" value="1"/>
</dbReference>
<evidence type="ECO:0000256" key="9">
    <source>
        <dbReference type="ARBA" id="ARBA00023125"/>
    </source>
</evidence>
<evidence type="ECO:0000256" key="2">
    <source>
        <dbReference type="ARBA" id="ARBA00022723"/>
    </source>
</evidence>
<dbReference type="GO" id="GO:0003964">
    <property type="term" value="F:RNA-directed DNA polymerase activity"/>
    <property type="evidence" value="ECO:0007669"/>
    <property type="project" value="UniProtKB-KW"/>
</dbReference>
<dbReference type="InterPro" id="IPR043502">
    <property type="entry name" value="DNA/RNA_pol_sf"/>
</dbReference>
<dbReference type="FunFam" id="3.30.70.270:FF:000020">
    <property type="entry name" value="Transposon Tf2-6 polyprotein-like Protein"/>
    <property type="match status" value="1"/>
</dbReference>
<dbReference type="Pfam" id="PF24626">
    <property type="entry name" value="SH3_Tf2-1"/>
    <property type="match status" value="1"/>
</dbReference>
<evidence type="ECO:0000256" key="6">
    <source>
        <dbReference type="ARBA" id="ARBA00022908"/>
    </source>
</evidence>
<gene>
    <name evidence="16" type="ORF">EPI10_001826</name>
</gene>
<proteinExistence type="predicted"/>
<evidence type="ECO:0000256" key="8">
    <source>
        <dbReference type="ARBA" id="ARBA00022932"/>
    </source>
</evidence>
<keyword evidence="4" id="KW-0378">Hydrolase</keyword>
<keyword evidence="8" id="KW-0239">DNA-directed DNA polymerase</keyword>
<evidence type="ECO:0000256" key="10">
    <source>
        <dbReference type="ARBA" id="ARBA00023172"/>
    </source>
</evidence>
<protein>
    <submittedName>
        <fullName evidence="16">DNA/RNA polymerases superfamily protein</fullName>
    </submittedName>
</protein>
<dbReference type="Pfam" id="PF17919">
    <property type="entry name" value="RT_RNaseH_2"/>
    <property type="match status" value="1"/>
</dbReference>
<evidence type="ECO:0000256" key="5">
    <source>
        <dbReference type="ARBA" id="ARBA00022842"/>
    </source>
</evidence>
<keyword evidence="8" id="KW-0548">Nucleotidyltransferase</keyword>
<keyword evidence="8" id="KW-0808">Transferase</keyword>
<evidence type="ECO:0000259" key="13">
    <source>
        <dbReference type="Pfam" id="PF17919"/>
    </source>
</evidence>
<feature type="domain" description="Reverse transcriptase" evidence="12">
    <location>
        <begin position="4"/>
        <end position="106"/>
    </location>
</feature>
<comment type="caution">
    <text evidence="16">The sequence shown here is derived from an EMBL/GenBank/DDBJ whole genome shotgun (WGS) entry which is preliminary data.</text>
</comment>
<keyword evidence="2" id="KW-0479">Metal-binding</keyword>
<dbReference type="CDD" id="cd01647">
    <property type="entry name" value="RT_LTR"/>
    <property type="match status" value="1"/>
</dbReference>
<evidence type="ECO:0000256" key="4">
    <source>
        <dbReference type="ARBA" id="ARBA00022801"/>
    </source>
</evidence>
<dbReference type="Proteomes" id="UP000325315">
    <property type="component" value="Unassembled WGS sequence"/>
</dbReference>
<evidence type="ECO:0000256" key="1">
    <source>
        <dbReference type="ARBA" id="ARBA00022670"/>
    </source>
</evidence>
<dbReference type="GO" id="GO:0003887">
    <property type="term" value="F:DNA-directed DNA polymerase activity"/>
    <property type="evidence" value="ECO:0007669"/>
    <property type="project" value="UniProtKB-KW"/>
</dbReference>
<feature type="domain" description="Reverse transcriptase/retrotransposon-derived protein RNase H-like" evidence="13">
    <location>
        <begin position="170"/>
        <end position="262"/>
    </location>
</feature>
<feature type="domain" description="Integrase zinc-binding" evidence="14">
    <location>
        <begin position="394"/>
        <end position="450"/>
    </location>
</feature>
<dbReference type="InterPro" id="IPR041588">
    <property type="entry name" value="Integrase_H2C2"/>
</dbReference>
<dbReference type="GO" id="GO:0004190">
    <property type="term" value="F:aspartic-type endopeptidase activity"/>
    <property type="evidence" value="ECO:0007669"/>
    <property type="project" value="UniProtKB-KW"/>
</dbReference>
<dbReference type="GO" id="GO:0015074">
    <property type="term" value="P:DNA integration"/>
    <property type="evidence" value="ECO:0007669"/>
    <property type="project" value="UniProtKB-KW"/>
</dbReference>
<dbReference type="InterPro" id="IPR041577">
    <property type="entry name" value="RT_RNaseH_2"/>
</dbReference>
<dbReference type="InterPro" id="IPR056924">
    <property type="entry name" value="SH3_Tf2-1"/>
</dbReference>
<dbReference type="Pfam" id="PF00078">
    <property type="entry name" value="RVT_1"/>
    <property type="match status" value="1"/>
</dbReference>
<dbReference type="Gene3D" id="3.30.70.270">
    <property type="match status" value="2"/>
</dbReference>
<dbReference type="Pfam" id="PF17921">
    <property type="entry name" value="Integrase_H2C2"/>
    <property type="match status" value="1"/>
</dbReference>
<evidence type="ECO:0000313" key="16">
    <source>
        <dbReference type="EMBL" id="KAA3466757.1"/>
    </source>
</evidence>
<dbReference type="GO" id="GO:0046872">
    <property type="term" value="F:metal ion binding"/>
    <property type="evidence" value="ECO:0007669"/>
    <property type="project" value="UniProtKB-KW"/>
</dbReference>
<keyword evidence="5" id="KW-0460">Magnesium</keyword>
<dbReference type="InterPro" id="IPR000477">
    <property type="entry name" value="RT_dom"/>
</dbReference>
<sequence>MFSNIDLRSGYNQLRVKDLDVPKTTLQTKYGNYEFFVMDLINRIFRPYLDKFVVVFIDDILIYSQDENEHTKHLRKVLQILRDKQLYAKFSKSEFWLKKVRFLGHIVSGDEIRVDPSKISAIVEWKLPRSVTEVRSFLGLADYYRHFVKRFSMISTPMTKLMQKDVKFDWTEKCQQSFEKLKALLTEAPVLVQPEPGREFVVFSDASMNGLGCVLMQEGKVIAYASRQLKPYEKNYPTHDLELAVIVFALNIWRHHLYDERCRIFTDHKSLKYLMTQKELNLKQRMWLELIKDYDLVVDYHLGKANVVADALSKKSLFALRAMNTRMALLDDVSILTKLRASPLFLQEICEAQKEDNNLQAKRVLCESDVESDFWVNPNGCLTFRDSVCVPRNDELIRKILSEAHSGCLTVHQGSIKMCNDLRKWYWWPSMKKDISEFVSRCLIYQQVKAEHQKVLRFGWKGKVSPRFIGPYEVTERIGPVAYCLALPPKLEKIHDIFHVSMLRRYCSDPSHVIVPTEVEIQPDLTYGEVPIKILAREVKQLRNKSIALVKILWQRHGIEEAT</sequence>
<accession>A0A5B6VCE5</accession>
<keyword evidence="7" id="KW-0695">RNA-directed DNA polymerase</keyword>
<keyword evidence="1" id="KW-0645">Protease</keyword>
<feature type="domain" description="Tf2-1-like SH3-like" evidence="15">
    <location>
        <begin position="453"/>
        <end position="506"/>
    </location>
</feature>
<keyword evidence="3" id="KW-0064">Aspartyl protease</keyword>
<dbReference type="Gene3D" id="1.10.340.70">
    <property type="match status" value="1"/>
</dbReference>
<keyword evidence="10" id="KW-0233">DNA recombination</keyword>
<evidence type="ECO:0000259" key="14">
    <source>
        <dbReference type="Pfam" id="PF17921"/>
    </source>
</evidence>
<dbReference type="InterPro" id="IPR050951">
    <property type="entry name" value="Retrovirus_Pol_polyprotein"/>
</dbReference>
<organism evidence="16 17">
    <name type="scientific">Gossypium australe</name>
    <dbReference type="NCBI Taxonomy" id="47621"/>
    <lineage>
        <taxon>Eukaryota</taxon>
        <taxon>Viridiplantae</taxon>
        <taxon>Streptophyta</taxon>
        <taxon>Embryophyta</taxon>
        <taxon>Tracheophyta</taxon>
        <taxon>Spermatophyta</taxon>
        <taxon>Magnoliopsida</taxon>
        <taxon>eudicotyledons</taxon>
        <taxon>Gunneridae</taxon>
        <taxon>Pentapetalae</taxon>
        <taxon>rosids</taxon>
        <taxon>malvids</taxon>
        <taxon>Malvales</taxon>
        <taxon>Malvaceae</taxon>
        <taxon>Malvoideae</taxon>
        <taxon>Gossypium</taxon>
    </lineage>
</organism>
<dbReference type="GO" id="GO:0003677">
    <property type="term" value="F:DNA binding"/>
    <property type="evidence" value="ECO:0007669"/>
    <property type="project" value="UniProtKB-KW"/>
</dbReference>
<dbReference type="SUPFAM" id="SSF56672">
    <property type="entry name" value="DNA/RNA polymerases"/>
    <property type="match status" value="1"/>
</dbReference>
<evidence type="ECO:0000313" key="17">
    <source>
        <dbReference type="Proteomes" id="UP000325315"/>
    </source>
</evidence>
<evidence type="ECO:0000256" key="3">
    <source>
        <dbReference type="ARBA" id="ARBA00022750"/>
    </source>
</evidence>
<dbReference type="GO" id="GO:0006310">
    <property type="term" value="P:DNA recombination"/>
    <property type="evidence" value="ECO:0007669"/>
    <property type="project" value="UniProtKB-KW"/>
</dbReference>
<reference evidence="17" key="1">
    <citation type="journal article" date="2019" name="Plant Biotechnol. J.">
        <title>Genome sequencing of the Australian wild diploid species Gossypium australe highlights disease resistance and delayed gland morphogenesis.</title>
        <authorList>
            <person name="Cai Y."/>
            <person name="Cai X."/>
            <person name="Wang Q."/>
            <person name="Wang P."/>
            <person name="Zhang Y."/>
            <person name="Cai C."/>
            <person name="Xu Y."/>
            <person name="Wang K."/>
            <person name="Zhou Z."/>
            <person name="Wang C."/>
            <person name="Geng S."/>
            <person name="Li B."/>
            <person name="Dong Q."/>
            <person name="Hou Y."/>
            <person name="Wang H."/>
            <person name="Ai P."/>
            <person name="Liu Z."/>
            <person name="Yi F."/>
            <person name="Sun M."/>
            <person name="An G."/>
            <person name="Cheng J."/>
            <person name="Zhang Y."/>
            <person name="Shi Q."/>
            <person name="Xie Y."/>
            <person name="Shi X."/>
            <person name="Chang Y."/>
            <person name="Huang F."/>
            <person name="Chen Y."/>
            <person name="Hong S."/>
            <person name="Mi L."/>
            <person name="Sun Q."/>
            <person name="Zhang L."/>
            <person name="Zhou B."/>
            <person name="Peng R."/>
            <person name="Zhang X."/>
            <person name="Liu F."/>
        </authorList>
    </citation>
    <scope>NUCLEOTIDE SEQUENCE [LARGE SCALE GENOMIC DNA]</scope>
    <source>
        <strain evidence="17">cv. PA1801</strain>
    </source>
</reference>
<dbReference type="EMBL" id="SMMG02000007">
    <property type="protein sequence ID" value="KAA3466757.1"/>
    <property type="molecule type" value="Genomic_DNA"/>
</dbReference>
<evidence type="ECO:0000259" key="15">
    <source>
        <dbReference type="Pfam" id="PF24626"/>
    </source>
</evidence>
<keyword evidence="17" id="KW-1185">Reference proteome</keyword>
<dbReference type="AlphaFoldDB" id="A0A5B6VCE5"/>
<keyword evidence="11" id="KW-0511">Multifunctional enzyme</keyword>
<evidence type="ECO:0000256" key="11">
    <source>
        <dbReference type="ARBA" id="ARBA00023268"/>
    </source>
</evidence>
<dbReference type="InterPro" id="IPR043128">
    <property type="entry name" value="Rev_trsase/Diguanyl_cyclase"/>
</dbReference>
<dbReference type="OrthoDB" id="415724at2759"/>
<dbReference type="PANTHER" id="PTHR37984">
    <property type="entry name" value="PROTEIN CBG26694"/>
    <property type="match status" value="1"/>
</dbReference>